<evidence type="ECO:0000313" key="2">
    <source>
        <dbReference type="EMBL" id="QFZ16522.1"/>
    </source>
</evidence>
<feature type="chain" id="PRO_5024816519" description="Lipoprotein" evidence="1">
    <location>
        <begin position="19"/>
        <end position="135"/>
    </location>
</feature>
<dbReference type="Proteomes" id="UP000325787">
    <property type="component" value="Chromosome"/>
</dbReference>
<sequence>MGRIGVALLAVVLVTACAEEPAEPRWEVEPHPVSGVAAVSDTGDREFRVGVETGALAAEDPIERVDVRRGAGRVELTLWLKSRVPRPGEAVPAIVRMFSEVVVLDAPLGEDRFYDASADPPRELRVGCGLWVLCR</sequence>
<accession>A0A5Q0GT36</accession>
<dbReference type="KEGG" id="ssyi:EKG83_02720"/>
<dbReference type="EMBL" id="CP034550">
    <property type="protein sequence ID" value="QFZ16522.1"/>
    <property type="molecule type" value="Genomic_DNA"/>
</dbReference>
<organism evidence="2 3">
    <name type="scientific">Saccharothrix syringae</name>
    <name type="common">Nocardiopsis syringae</name>
    <dbReference type="NCBI Taxonomy" id="103733"/>
    <lineage>
        <taxon>Bacteria</taxon>
        <taxon>Bacillati</taxon>
        <taxon>Actinomycetota</taxon>
        <taxon>Actinomycetes</taxon>
        <taxon>Pseudonocardiales</taxon>
        <taxon>Pseudonocardiaceae</taxon>
        <taxon>Saccharothrix</taxon>
    </lineage>
</organism>
<keyword evidence="1" id="KW-0732">Signal</keyword>
<evidence type="ECO:0000313" key="3">
    <source>
        <dbReference type="Proteomes" id="UP000325787"/>
    </source>
</evidence>
<dbReference type="RefSeq" id="WP_033432165.1">
    <property type="nucleotide sequence ID" value="NZ_CP034550.1"/>
</dbReference>
<protein>
    <recommendedName>
        <fullName evidence="4">Lipoprotein</fullName>
    </recommendedName>
</protein>
<name>A0A5Q0GT36_SACSY</name>
<feature type="signal peptide" evidence="1">
    <location>
        <begin position="1"/>
        <end position="18"/>
    </location>
</feature>
<proteinExistence type="predicted"/>
<evidence type="ECO:0008006" key="4">
    <source>
        <dbReference type="Google" id="ProtNLM"/>
    </source>
</evidence>
<gene>
    <name evidence="2" type="ORF">EKG83_02720</name>
</gene>
<dbReference type="PROSITE" id="PS51257">
    <property type="entry name" value="PROKAR_LIPOPROTEIN"/>
    <property type="match status" value="1"/>
</dbReference>
<reference evidence="3" key="1">
    <citation type="journal article" date="2021" name="Curr. Microbiol.">
        <title>Complete genome of nocamycin-producing strain Saccharothrix syringae NRRL B-16468 reveals the biosynthetic potential for secondary metabolites.</title>
        <authorList>
            <person name="Mo X."/>
            <person name="Yang S."/>
        </authorList>
    </citation>
    <scope>NUCLEOTIDE SEQUENCE [LARGE SCALE GENOMIC DNA]</scope>
    <source>
        <strain evidence="3">ATCC 51364 / DSM 43886 / JCM 6844 / KCTC 9398 / NBRC 14523 / NRRL B-16468 / INA 2240</strain>
    </source>
</reference>
<dbReference type="AlphaFoldDB" id="A0A5Q0GT36"/>
<keyword evidence="3" id="KW-1185">Reference proteome</keyword>
<evidence type="ECO:0000256" key="1">
    <source>
        <dbReference type="SAM" id="SignalP"/>
    </source>
</evidence>